<sequence>MRIDNIKLRPGEDEFAKLTQIASQKLHGRAYLKILKKSLDARDKDNIRWVYSIEAEKKPIREEVRAYPQVKSYPRRAIVVGSGPAGLFCAIRLIRAGIRPTVIERGGKVEERVVCNRNFFENKILNADCNVQFGEGGAGTFSDGKLNTQTKSPLNREVLEIFAEFGAPAEIVYLNKPHIGSDKLREVVVNIRKYIERNGGEMLFHTCLHDIGIRNGKLYSVFLRDVQTGEIREAEASDLVLAIGHSSRDTFSMLQLRGFAMEPREFAVGVRIEHLQKKIDFAQYSFTHKLLPPADYKLVSHAGERTAFTFCMCPGGYVIPAASENGGVVTNGMSDYARDGANANSALLVQIHRADFDCGSVLDGVEYQRRFERAAYAAGGKTYAAPVQRVEDFLRGKESVRFGDVLPTYAAGTVPYDLNRLFPSYISETLKAALTDMDKRLAGFAAPDALLTGAETRFSSPVRILRNELCESVNVRGVFPCGEGCGYSGGITSSAADGLRVAQKICEKYSE</sequence>
<dbReference type="InterPro" id="IPR036188">
    <property type="entry name" value="FAD/NAD-bd_sf"/>
</dbReference>
<feature type="domain" description="FAD-dependent protein C-terminal" evidence="4">
    <location>
        <begin position="265"/>
        <end position="457"/>
    </location>
</feature>
<dbReference type="PANTHER" id="PTHR42842">
    <property type="entry name" value="FAD/NAD(P)-BINDING OXIDOREDUCTASE"/>
    <property type="match status" value="1"/>
</dbReference>
<dbReference type="SUPFAM" id="SSF51905">
    <property type="entry name" value="FAD/NAD(P)-binding domain"/>
    <property type="match status" value="1"/>
</dbReference>
<dbReference type="AlphaFoldDB" id="A0A9D1ZV16"/>
<reference evidence="5" key="2">
    <citation type="submission" date="2021-04" db="EMBL/GenBank/DDBJ databases">
        <authorList>
            <person name="Gilroy R."/>
        </authorList>
    </citation>
    <scope>NUCLEOTIDE SEQUENCE</scope>
    <source>
        <strain evidence="5">1345</strain>
    </source>
</reference>
<organism evidence="5 6">
    <name type="scientific">Candidatus Borkfalkia excrementigallinarum</name>
    <dbReference type="NCBI Taxonomy" id="2838506"/>
    <lineage>
        <taxon>Bacteria</taxon>
        <taxon>Bacillati</taxon>
        <taxon>Bacillota</taxon>
        <taxon>Clostridia</taxon>
        <taxon>Christensenellales</taxon>
        <taxon>Christensenellaceae</taxon>
        <taxon>Candidatus Borkfalkia</taxon>
    </lineage>
</organism>
<dbReference type="InterPro" id="IPR003953">
    <property type="entry name" value="FAD-dep_OxRdtase_2_FAD-bd"/>
</dbReference>
<dbReference type="GO" id="GO:0016491">
    <property type="term" value="F:oxidoreductase activity"/>
    <property type="evidence" value="ECO:0007669"/>
    <property type="project" value="UniProtKB-KW"/>
</dbReference>
<dbReference type="Pfam" id="PF00890">
    <property type="entry name" value="FAD_binding_2"/>
    <property type="match status" value="1"/>
</dbReference>
<evidence type="ECO:0000256" key="2">
    <source>
        <dbReference type="ARBA" id="ARBA00023002"/>
    </source>
</evidence>
<gene>
    <name evidence="5" type="ORF">H9729_00555</name>
</gene>
<dbReference type="Pfam" id="PF21688">
    <property type="entry name" value="FAD-depend_C"/>
    <property type="match status" value="1"/>
</dbReference>
<evidence type="ECO:0000259" key="4">
    <source>
        <dbReference type="Pfam" id="PF21688"/>
    </source>
</evidence>
<proteinExistence type="predicted"/>
<dbReference type="InterPro" id="IPR049516">
    <property type="entry name" value="FAD-depend_C"/>
</dbReference>
<keyword evidence="2" id="KW-0560">Oxidoreductase</keyword>
<accession>A0A9D1ZV16</accession>
<feature type="domain" description="FAD-dependent oxidoreductase 2 FAD-binding" evidence="3">
    <location>
        <begin position="77"/>
        <end position="108"/>
    </location>
</feature>
<dbReference type="PIRSF" id="PIRSF038984">
    <property type="entry name" value="FAD_binding_protein"/>
    <property type="match status" value="1"/>
</dbReference>
<evidence type="ECO:0000313" key="5">
    <source>
        <dbReference type="EMBL" id="HIY96158.1"/>
    </source>
</evidence>
<evidence type="ECO:0000259" key="3">
    <source>
        <dbReference type="Pfam" id="PF00890"/>
    </source>
</evidence>
<keyword evidence="1" id="KW-0285">Flavoprotein</keyword>
<evidence type="ECO:0000313" key="6">
    <source>
        <dbReference type="Proteomes" id="UP000886750"/>
    </source>
</evidence>
<dbReference type="Gene3D" id="3.30.70.2700">
    <property type="match status" value="1"/>
</dbReference>
<dbReference type="Gene3D" id="3.50.50.60">
    <property type="entry name" value="FAD/NAD(P)-binding domain"/>
    <property type="match status" value="2"/>
</dbReference>
<comment type="caution">
    <text evidence="5">The sequence shown here is derived from an EMBL/GenBank/DDBJ whole genome shotgun (WGS) entry which is preliminary data.</text>
</comment>
<dbReference type="InterPro" id="IPR028348">
    <property type="entry name" value="FAD-binding_protein"/>
</dbReference>
<reference evidence="5" key="1">
    <citation type="journal article" date="2021" name="PeerJ">
        <title>Extensive microbial diversity within the chicken gut microbiome revealed by metagenomics and culture.</title>
        <authorList>
            <person name="Gilroy R."/>
            <person name="Ravi A."/>
            <person name="Getino M."/>
            <person name="Pursley I."/>
            <person name="Horton D.L."/>
            <person name="Alikhan N.F."/>
            <person name="Baker D."/>
            <person name="Gharbi K."/>
            <person name="Hall N."/>
            <person name="Watson M."/>
            <person name="Adriaenssens E.M."/>
            <person name="Foster-Nyarko E."/>
            <person name="Jarju S."/>
            <person name="Secka A."/>
            <person name="Antonio M."/>
            <person name="Oren A."/>
            <person name="Chaudhuri R.R."/>
            <person name="La Ragione R."/>
            <person name="Hildebrand F."/>
            <person name="Pallen M.J."/>
        </authorList>
    </citation>
    <scope>NUCLEOTIDE SEQUENCE</scope>
    <source>
        <strain evidence="5">1345</strain>
    </source>
</reference>
<name>A0A9D1ZV16_9FIRM</name>
<dbReference type="PANTHER" id="PTHR42842:SF3">
    <property type="entry name" value="FAD_NAD(P)-BINDING OXIDOREDUCTASE FAMILY PROTEIN"/>
    <property type="match status" value="1"/>
</dbReference>
<dbReference type="EMBL" id="DXCQ01000006">
    <property type="protein sequence ID" value="HIY96158.1"/>
    <property type="molecule type" value="Genomic_DNA"/>
</dbReference>
<evidence type="ECO:0000256" key="1">
    <source>
        <dbReference type="ARBA" id="ARBA00022630"/>
    </source>
</evidence>
<protein>
    <submittedName>
        <fullName evidence="5">NAD(P)/FAD-dependent oxidoreductase</fullName>
    </submittedName>
</protein>
<dbReference type="Proteomes" id="UP000886750">
    <property type="component" value="Unassembled WGS sequence"/>
</dbReference>